<evidence type="ECO:0000256" key="20">
    <source>
        <dbReference type="ARBA" id="ARBA00023242"/>
    </source>
</evidence>
<dbReference type="PRINTS" id="PR00047">
    <property type="entry name" value="STROIDFINGER"/>
</dbReference>
<dbReference type="CDD" id="cd07172">
    <property type="entry name" value="NR_DBD_GR_PR"/>
    <property type="match status" value="1"/>
</dbReference>
<evidence type="ECO:0000256" key="17">
    <source>
        <dbReference type="ARBA" id="ARBA00023163"/>
    </source>
</evidence>
<comment type="caution">
    <text evidence="26">The sequence shown here is derived from an EMBL/GenBank/DDBJ whole genome shotgun (WGS) entry which is preliminary data.</text>
</comment>
<keyword evidence="14" id="KW-0446">Lipid-binding</keyword>
<evidence type="ECO:0000256" key="6">
    <source>
        <dbReference type="ARBA" id="ARBA00015625"/>
    </source>
</evidence>
<dbReference type="GO" id="GO:0005739">
    <property type="term" value="C:mitochondrion"/>
    <property type="evidence" value="ECO:0007669"/>
    <property type="project" value="UniProtKB-SubCell"/>
</dbReference>
<keyword evidence="9 22" id="KW-0479">Metal-binding</keyword>
<dbReference type="Pfam" id="PF00105">
    <property type="entry name" value="zf-C4"/>
    <property type="match status" value="1"/>
</dbReference>
<dbReference type="InterPro" id="IPR001628">
    <property type="entry name" value="Znf_hrmn_rcpt"/>
</dbReference>
<gene>
    <name evidence="26" type="ORF">QTP70_030841</name>
</gene>
<keyword evidence="19" id="KW-0206">Cytoskeleton</keyword>
<dbReference type="FunFam" id="1.10.565.10:FF:000004">
    <property type="entry name" value="Androgen receptor variant"/>
    <property type="match status" value="1"/>
</dbReference>
<evidence type="ECO:0000256" key="4">
    <source>
        <dbReference type="ARBA" id="ARBA00004300"/>
    </source>
</evidence>
<evidence type="ECO:0000256" key="18">
    <source>
        <dbReference type="ARBA" id="ARBA00023170"/>
    </source>
</evidence>
<dbReference type="GO" id="GO:0005819">
    <property type="term" value="C:spindle"/>
    <property type="evidence" value="ECO:0007669"/>
    <property type="project" value="UniProtKB-SubCell"/>
</dbReference>
<evidence type="ECO:0000256" key="14">
    <source>
        <dbReference type="ARBA" id="ARBA00023121"/>
    </source>
</evidence>
<dbReference type="Pfam" id="PF02155">
    <property type="entry name" value="GCR"/>
    <property type="match status" value="1"/>
</dbReference>
<evidence type="ECO:0000256" key="22">
    <source>
        <dbReference type="RuleBase" id="RU004334"/>
    </source>
</evidence>
<keyword evidence="7" id="KW-0963">Cytoplasm</keyword>
<dbReference type="Gene3D" id="1.10.565.10">
    <property type="entry name" value="Retinoid X Receptor"/>
    <property type="match status" value="1"/>
</dbReference>
<evidence type="ECO:0000256" key="16">
    <source>
        <dbReference type="ARBA" id="ARBA00023128"/>
    </source>
</evidence>
<dbReference type="InterPro" id="IPR050200">
    <property type="entry name" value="Nuclear_hormone_rcpt_NR3"/>
</dbReference>
<dbReference type="Pfam" id="PF00104">
    <property type="entry name" value="Hormone_recep"/>
    <property type="match status" value="1"/>
</dbReference>
<dbReference type="GO" id="GO:1990239">
    <property type="term" value="F:steroid hormone binding"/>
    <property type="evidence" value="ECO:0007669"/>
    <property type="project" value="UniProtKB-ARBA"/>
</dbReference>
<dbReference type="PROSITE" id="PS00031">
    <property type="entry name" value="NUCLEAR_REC_DBD_1"/>
    <property type="match status" value="1"/>
</dbReference>
<keyword evidence="17 22" id="KW-0804">Transcription</keyword>
<evidence type="ECO:0000256" key="10">
    <source>
        <dbReference type="ARBA" id="ARBA00022771"/>
    </source>
</evidence>
<feature type="compositionally biased region" description="Low complexity" evidence="23">
    <location>
        <begin position="391"/>
        <end position="402"/>
    </location>
</feature>
<evidence type="ECO:0000313" key="26">
    <source>
        <dbReference type="EMBL" id="KAK3526632.1"/>
    </source>
</evidence>
<feature type="domain" description="NR LBD" evidence="25">
    <location>
        <begin position="511"/>
        <end position="745"/>
    </location>
</feature>
<keyword evidence="12" id="KW-0156">Chromatin regulator</keyword>
<dbReference type="PANTHER" id="PTHR48092">
    <property type="entry name" value="KNIRPS-RELATED PROTEIN-RELATED"/>
    <property type="match status" value="1"/>
</dbReference>
<keyword evidence="8" id="KW-0754">Steroid-binding</keyword>
<dbReference type="InterPro" id="IPR001723">
    <property type="entry name" value="Nuclear_hrmn_rcpt"/>
</dbReference>
<evidence type="ECO:0000256" key="19">
    <source>
        <dbReference type="ARBA" id="ARBA00023212"/>
    </source>
</evidence>
<evidence type="ECO:0000256" key="13">
    <source>
        <dbReference type="ARBA" id="ARBA00023015"/>
    </source>
</evidence>
<evidence type="ECO:0000256" key="3">
    <source>
        <dbReference type="ARBA" id="ARBA00004186"/>
    </source>
</evidence>
<organism evidence="26 27">
    <name type="scientific">Hemibagrus guttatus</name>
    <dbReference type="NCBI Taxonomy" id="175788"/>
    <lineage>
        <taxon>Eukaryota</taxon>
        <taxon>Metazoa</taxon>
        <taxon>Chordata</taxon>
        <taxon>Craniata</taxon>
        <taxon>Vertebrata</taxon>
        <taxon>Euteleostomi</taxon>
        <taxon>Actinopterygii</taxon>
        <taxon>Neopterygii</taxon>
        <taxon>Teleostei</taxon>
        <taxon>Ostariophysi</taxon>
        <taxon>Siluriformes</taxon>
        <taxon>Bagridae</taxon>
        <taxon>Hemibagrus</taxon>
    </lineage>
</organism>
<keyword evidence="27" id="KW-1185">Reference proteome</keyword>
<evidence type="ECO:0000256" key="1">
    <source>
        <dbReference type="ARBA" id="ARBA00004123"/>
    </source>
</evidence>
<dbReference type="SMART" id="SM00399">
    <property type="entry name" value="ZnF_C4"/>
    <property type="match status" value="1"/>
</dbReference>
<dbReference type="CDD" id="cd06947">
    <property type="entry name" value="NR_LBD_GR_Like"/>
    <property type="match status" value="1"/>
</dbReference>
<dbReference type="InterPro" id="IPR001409">
    <property type="entry name" value="Glcrtcd_rcpt"/>
</dbReference>
<evidence type="ECO:0000256" key="23">
    <source>
        <dbReference type="SAM" id="MobiDB-lite"/>
    </source>
</evidence>
<proteinExistence type="inferred from homology"/>
<dbReference type="PROSITE" id="PS51030">
    <property type="entry name" value="NUCLEAR_REC_DBD_2"/>
    <property type="match status" value="1"/>
</dbReference>
<sequence>MSFAPTTVVPPVSPLLQPVTGDLPNGVSNTPPPEDITITLPSPLELYVEDPDLKMVGKDLRSQSFQQQSSLGLYSLGDNFSRLEASIADLNSSLPSVDSLIGGGDPTLFPLKNDDFSPIGKGEVDLEQDPFGKDADASNSKLFSENTMDLLQEFGLPESPTDFYVGDDEFPTLADDSLLGVIDSDKDSRVADSLSPTTTTTTSVINVNGAASSTPSSMSTGTPALVIKQEKDPMIQLCTPGVIKQENPNGRSFCQVTSELSNPVRNVSIAICGVSTSSGQSYHFGSPVSSGSQQKVQKPVFNIYTPQPASDEWSRGFGNASAMQQRASNIFTTTQSFNTSYASVSTARGLILPIFKPLCMVEICAKEKLVSFLENVHRVNAFSSSTARPESNTATSSGTGKSSTHKICLVCSDEASGCHYGVLTCGSCKVFFKRAVEGQHNYLCAGRNDCIIDKIRRKNCPACRFRKCLMVGMNLEARKAKKLKMKGVQQPNTVELPPPPVPEARALVPKAMPPLVPTMLSLLKAIEPETIYAGYDSTVTDTSTRLMTTLNRLGGRQFISAVKWAKYLPGFRNLHLDDQMSLLQSSWLFLMSFSLGWRSYQQCNGNMLCFAPDLVINEERMKMPYMTDQCAQMLKISNEFVRLQVSKEEYLCMKVLLLLSTVPKDGLKSQSVFDEIRMSYIKELGKAIVKREENSSQNWQRFYQLTKLLDSMHDMVGGLLNFCFYTFVNKSMSVEFPEMLAEVISNQLPKIKAGSVKPLLFHQK</sequence>
<accession>A0AAE0UZW9</accession>
<evidence type="ECO:0000256" key="9">
    <source>
        <dbReference type="ARBA" id="ARBA00022723"/>
    </source>
</evidence>
<evidence type="ECO:0000256" key="2">
    <source>
        <dbReference type="ARBA" id="ARBA00004173"/>
    </source>
</evidence>
<evidence type="ECO:0000256" key="12">
    <source>
        <dbReference type="ARBA" id="ARBA00022853"/>
    </source>
</evidence>
<dbReference type="GO" id="GO:0051414">
    <property type="term" value="P:response to cortisol"/>
    <property type="evidence" value="ECO:0007669"/>
    <property type="project" value="UniProtKB-ARBA"/>
</dbReference>
<keyword evidence="10 22" id="KW-0863">Zinc-finger</keyword>
<evidence type="ECO:0000256" key="11">
    <source>
        <dbReference type="ARBA" id="ARBA00022833"/>
    </source>
</evidence>
<dbReference type="InterPro" id="IPR000536">
    <property type="entry name" value="Nucl_hrmn_rcpt_lig-bd"/>
</dbReference>
<dbReference type="InterPro" id="IPR013088">
    <property type="entry name" value="Znf_NHR/GATA"/>
</dbReference>
<feature type="domain" description="Nuclear receptor" evidence="24">
    <location>
        <begin position="405"/>
        <end position="480"/>
    </location>
</feature>
<dbReference type="PRINTS" id="PR00528">
    <property type="entry name" value="GLCORTICOIDR"/>
</dbReference>
<dbReference type="GO" id="GO:0010628">
    <property type="term" value="P:positive regulation of gene expression"/>
    <property type="evidence" value="ECO:0007669"/>
    <property type="project" value="UniProtKB-ARBA"/>
</dbReference>
<dbReference type="Gene3D" id="3.30.50.10">
    <property type="entry name" value="Erythroid Transcription Factor GATA-1, subunit A"/>
    <property type="match status" value="1"/>
</dbReference>
<dbReference type="PRINTS" id="PR00398">
    <property type="entry name" value="STRDHORMONER"/>
</dbReference>
<dbReference type="GO" id="GO:0005634">
    <property type="term" value="C:nucleus"/>
    <property type="evidence" value="ECO:0007669"/>
    <property type="project" value="UniProtKB-SubCell"/>
</dbReference>
<keyword evidence="13 22" id="KW-0805">Transcription regulation</keyword>
<comment type="similarity">
    <text evidence="5">Belongs to the nuclear hormone receptor family. NR3 subfamily.</text>
</comment>
<dbReference type="Proteomes" id="UP001274896">
    <property type="component" value="Unassembled WGS sequence"/>
</dbReference>
<dbReference type="GO" id="GO:0031963">
    <property type="term" value="F:nuclear cortisol receptor activity"/>
    <property type="evidence" value="ECO:0007669"/>
    <property type="project" value="UniProtKB-ARBA"/>
</dbReference>
<dbReference type="SUPFAM" id="SSF57716">
    <property type="entry name" value="Glucocorticoid receptor-like (DNA-binding domain)"/>
    <property type="match status" value="1"/>
</dbReference>
<dbReference type="GO" id="GO:1990794">
    <property type="term" value="C:basolateral part of cell"/>
    <property type="evidence" value="ECO:0007669"/>
    <property type="project" value="UniProtKB-ARBA"/>
</dbReference>
<evidence type="ECO:0000259" key="24">
    <source>
        <dbReference type="PROSITE" id="PS51030"/>
    </source>
</evidence>
<dbReference type="GO" id="GO:0006325">
    <property type="term" value="P:chromatin organization"/>
    <property type="evidence" value="ECO:0007669"/>
    <property type="project" value="UniProtKB-KW"/>
</dbReference>
<reference evidence="26" key="1">
    <citation type="submission" date="2023-06" db="EMBL/GenBank/DDBJ databases">
        <title>Male Hemibagrus guttatus genome.</title>
        <authorList>
            <person name="Bian C."/>
        </authorList>
    </citation>
    <scope>NUCLEOTIDE SEQUENCE</scope>
    <source>
        <strain evidence="26">Male_cb2023</strain>
        <tissue evidence="26">Muscle</tissue>
    </source>
</reference>
<feature type="region of interest" description="Disordered" evidence="23">
    <location>
        <begin position="384"/>
        <end position="403"/>
    </location>
</feature>
<dbReference type="AlphaFoldDB" id="A0AAE0UZW9"/>
<evidence type="ECO:0000259" key="25">
    <source>
        <dbReference type="PROSITE" id="PS51843"/>
    </source>
</evidence>
<dbReference type="SUPFAM" id="SSF48508">
    <property type="entry name" value="Nuclear receptor ligand-binding domain"/>
    <property type="match status" value="1"/>
</dbReference>
<protein>
    <recommendedName>
        <fullName evidence="6">Glucocorticoid receptor</fullName>
    </recommendedName>
    <alternativeName>
        <fullName evidence="21">Nuclear receptor subfamily 3 group C member 1</fullName>
    </alternativeName>
</protein>
<dbReference type="GO" id="GO:0008270">
    <property type="term" value="F:zinc ion binding"/>
    <property type="evidence" value="ECO:0007669"/>
    <property type="project" value="UniProtKB-KW"/>
</dbReference>
<evidence type="ECO:0000256" key="8">
    <source>
        <dbReference type="ARBA" id="ARBA00022665"/>
    </source>
</evidence>
<dbReference type="GO" id="GO:0005813">
    <property type="term" value="C:centrosome"/>
    <property type="evidence" value="ECO:0007669"/>
    <property type="project" value="UniProtKB-SubCell"/>
</dbReference>
<keyword evidence="16" id="KW-0496">Mitochondrion</keyword>
<evidence type="ECO:0000256" key="5">
    <source>
        <dbReference type="ARBA" id="ARBA00005413"/>
    </source>
</evidence>
<dbReference type="EMBL" id="JAUCMX010000013">
    <property type="protein sequence ID" value="KAK3526632.1"/>
    <property type="molecule type" value="Genomic_DNA"/>
</dbReference>
<comment type="subcellular location">
    <subcellularLocation>
        <location evidence="4">Cytoplasm</location>
        <location evidence="4">Cytoskeleton</location>
        <location evidence="4">Microtubule organizing center</location>
        <location evidence="4">Centrosome</location>
    </subcellularLocation>
    <subcellularLocation>
        <location evidence="3">Cytoplasm</location>
        <location evidence="3">Cytoskeleton</location>
        <location evidence="3">Spindle</location>
    </subcellularLocation>
    <subcellularLocation>
        <location evidence="2">Mitochondrion</location>
    </subcellularLocation>
    <subcellularLocation>
        <location evidence="1 22">Nucleus</location>
    </subcellularLocation>
</comment>
<dbReference type="GO" id="GO:0001046">
    <property type="term" value="F:core promoter sequence-specific DNA binding"/>
    <property type="evidence" value="ECO:0007669"/>
    <property type="project" value="UniProtKB-ARBA"/>
</dbReference>
<evidence type="ECO:0000256" key="15">
    <source>
        <dbReference type="ARBA" id="ARBA00023125"/>
    </source>
</evidence>
<name>A0AAE0UZW9_9TELE</name>
<dbReference type="SMART" id="SM00430">
    <property type="entry name" value="HOLI"/>
    <property type="match status" value="1"/>
</dbReference>
<evidence type="ECO:0000256" key="7">
    <source>
        <dbReference type="ARBA" id="ARBA00022490"/>
    </source>
</evidence>
<evidence type="ECO:0000313" key="27">
    <source>
        <dbReference type="Proteomes" id="UP001274896"/>
    </source>
</evidence>
<keyword evidence="11 22" id="KW-0862">Zinc</keyword>
<keyword evidence="15 22" id="KW-0238">DNA-binding</keyword>
<dbReference type="InterPro" id="IPR035500">
    <property type="entry name" value="NHR-like_dom_sf"/>
</dbReference>
<dbReference type="PROSITE" id="PS51843">
    <property type="entry name" value="NR_LBD"/>
    <property type="match status" value="1"/>
</dbReference>
<keyword evidence="18 22" id="KW-0675">Receptor</keyword>
<keyword evidence="20 22" id="KW-0539">Nucleus</keyword>
<evidence type="ECO:0000256" key="21">
    <source>
        <dbReference type="ARBA" id="ARBA00031162"/>
    </source>
</evidence>